<name>A0A0C5FKV4_9ACTN</name>
<sequence>MLSHALERGVLVITVTSDPGIDGRALLLEKIDDLVRAHRPAPVVIVLEEPAARGAAVSVVLRAHRLCGRLGVLLSVATHSAPARRLLEAGADTSGTRLVVHARADTAVTAAAFAAAA</sequence>
<evidence type="ECO:0008006" key="3">
    <source>
        <dbReference type="Google" id="ProtNLM"/>
    </source>
</evidence>
<dbReference type="PATRIC" id="fig|477245.3.peg.289"/>
<dbReference type="KEGG" id="scw:TU94_01225"/>
<dbReference type="EMBL" id="CP010849">
    <property type="protein sequence ID" value="AJP00367.1"/>
    <property type="molecule type" value="Genomic_DNA"/>
</dbReference>
<evidence type="ECO:0000313" key="2">
    <source>
        <dbReference type="Proteomes" id="UP000032234"/>
    </source>
</evidence>
<reference evidence="1 2" key="1">
    <citation type="submission" date="2015-02" db="EMBL/GenBank/DDBJ databases">
        <title>Genome sequence of thermotolerant Streptomyces cyaneogriseus subsp. Noncyanogenus NMWT1, the producer of nematocidal antibiotics nemadectin.</title>
        <authorList>
            <person name="Wang H."/>
            <person name="Li C."/>
            <person name="Xiang W."/>
            <person name="Wang X."/>
        </authorList>
    </citation>
    <scope>NUCLEOTIDE SEQUENCE [LARGE SCALE GENOMIC DNA]</scope>
    <source>
        <strain evidence="1 2">NMWT 1</strain>
    </source>
</reference>
<dbReference type="HOGENOM" id="CLU_169061_0_0_11"/>
<evidence type="ECO:0000313" key="1">
    <source>
        <dbReference type="EMBL" id="AJP00367.1"/>
    </source>
</evidence>
<keyword evidence="2" id="KW-1185">Reference proteome</keyword>
<dbReference type="OrthoDB" id="4316768at2"/>
<dbReference type="AlphaFoldDB" id="A0A0C5FKV4"/>
<gene>
    <name evidence="1" type="ORF">TU94_01225</name>
</gene>
<protein>
    <recommendedName>
        <fullName evidence="3">STAS domain-containing protein</fullName>
    </recommendedName>
</protein>
<accession>A0A0C5FKV4</accession>
<organism evidence="1 2">
    <name type="scientific">Streptomyces cyaneogriseus subsp. noncyanogenus</name>
    <dbReference type="NCBI Taxonomy" id="477245"/>
    <lineage>
        <taxon>Bacteria</taxon>
        <taxon>Bacillati</taxon>
        <taxon>Actinomycetota</taxon>
        <taxon>Actinomycetes</taxon>
        <taxon>Kitasatosporales</taxon>
        <taxon>Streptomycetaceae</taxon>
        <taxon>Streptomyces</taxon>
    </lineage>
</organism>
<proteinExistence type="predicted"/>
<dbReference type="RefSeq" id="WP_044378349.1">
    <property type="nucleotide sequence ID" value="NZ_CP010849.1"/>
</dbReference>
<dbReference type="Proteomes" id="UP000032234">
    <property type="component" value="Chromosome"/>
</dbReference>